<organism evidence="1 2">
    <name type="scientific">Pseudalgibacter alginicilyticus</name>
    <dbReference type="NCBI Taxonomy" id="1736674"/>
    <lineage>
        <taxon>Bacteria</taxon>
        <taxon>Pseudomonadati</taxon>
        <taxon>Bacteroidota</taxon>
        <taxon>Flavobacteriia</taxon>
        <taxon>Flavobacteriales</taxon>
        <taxon>Flavobacteriaceae</taxon>
        <taxon>Pseudalgibacter</taxon>
    </lineage>
</organism>
<dbReference type="SUPFAM" id="SSF81853">
    <property type="entry name" value="Family 10 polysaccharide lyase"/>
    <property type="match status" value="1"/>
</dbReference>
<dbReference type="NCBIfam" id="TIGR02474">
    <property type="entry name" value="pec_lyase"/>
    <property type="match status" value="1"/>
</dbReference>
<dbReference type="STRING" id="1736674.APS56_12645"/>
<proteinExistence type="predicted"/>
<reference evidence="1 2" key="1">
    <citation type="submission" date="2015-10" db="EMBL/GenBank/DDBJ databases">
        <authorList>
            <person name="Gilbert D.G."/>
        </authorList>
    </citation>
    <scope>NUCLEOTIDE SEQUENCE [LARGE SCALE GENOMIC DNA]</scope>
    <source>
        <strain evidence="2">HZ-22</strain>
    </source>
</reference>
<evidence type="ECO:0000313" key="2">
    <source>
        <dbReference type="Proteomes" id="UP000057981"/>
    </source>
</evidence>
<keyword evidence="2" id="KW-1185">Reference proteome</keyword>
<dbReference type="InterPro" id="IPR012669">
    <property type="entry name" value="Pectate_lyase"/>
</dbReference>
<dbReference type="Proteomes" id="UP000057981">
    <property type="component" value="Chromosome"/>
</dbReference>
<protein>
    <recommendedName>
        <fullName evidence="3">Pectate lyase</fullName>
    </recommendedName>
</protein>
<name>A0A0P0CIC6_9FLAO</name>
<accession>A0A0P0CIC6</accession>
<dbReference type="Pfam" id="PF09492">
    <property type="entry name" value="Pec_lyase"/>
    <property type="match status" value="1"/>
</dbReference>
<dbReference type="AlphaFoldDB" id="A0A0P0CIC6"/>
<gene>
    <name evidence="1" type="ORF">APS56_12645</name>
</gene>
<dbReference type="KEGG" id="ahz:APS56_12645"/>
<dbReference type="EMBL" id="CP012898">
    <property type="protein sequence ID" value="ALJ05927.1"/>
    <property type="molecule type" value="Genomic_DNA"/>
</dbReference>
<evidence type="ECO:0008006" key="3">
    <source>
        <dbReference type="Google" id="ProtNLM"/>
    </source>
</evidence>
<dbReference type="PATRIC" id="fig|1736674.3.peg.2588"/>
<dbReference type="Gene3D" id="1.50.10.20">
    <property type="match status" value="1"/>
</dbReference>
<sequence>MKMNKKIKIILLFLCSFIVYNSYGSDLSVAHAYRYAVMKKAKGSDILLLGEVFENNNSLESRIYESFLFDEKRIVIAKISSHINKEKIRAKGFCSSIISDLKAENILLWQRNNGGWPKEPHNNFSGYNRAQTEKEKVLALSTKNSTDTTIDNNHTVGEIKYLLKAYKLTNNINYLTGAIKGVDYLLVAQYDNGGWPQYYPDKSAYRHQITFNDNAMVNVMNLMWDISKGINNTDVLDVKYKEKAINAFAKGIDIILQTQISIDGKKTGWCAQYDEVTLLPALARSYELPSISGSESVGIVRVLMLVENPSFEIIHSIHSAVDWFNKVKIKDLGIQKTFNPEDMKVVSKPGNIMWARFYDLKTQQPFFSGRDGVKKNTLAEIEIERRVGYAWYVKGPNKLIGTQYTKWKSKHGL</sequence>
<evidence type="ECO:0000313" key="1">
    <source>
        <dbReference type="EMBL" id="ALJ05927.1"/>
    </source>
</evidence>